<keyword evidence="7" id="KW-0862">Zinc</keyword>
<name>A0A8X8X2N7_SALSN</name>
<dbReference type="GO" id="GO:0008270">
    <property type="term" value="F:zinc ion binding"/>
    <property type="evidence" value="ECO:0007669"/>
    <property type="project" value="UniProtKB-KW"/>
</dbReference>
<evidence type="ECO:0000259" key="10">
    <source>
        <dbReference type="PROSITE" id="PS50089"/>
    </source>
</evidence>
<evidence type="ECO:0000313" key="11">
    <source>
        <dbReference type="EMBL" id="KAG6406590.1"/>
    </source>
</evidence>
<sequence length="686" mass="74665">MQRGRSTLNSFPEPFDLNQGSLSENTSMDHSVENQQSNYILGSTDGNVSRVSTTDGSSQRFSVWDQGESSSSSNNMQGSFPPSNATGYRNLVTGRPPAMQNLSSNNASMNLNLNDGQPWNHDCHQGSGAVASHNLYKSGHSAVEQNSTFYASSSNIGTFSGRSSNSSENYDLAGPSFGSWGSSCKRKALEGTSGQFYPGGSSSSDQPMGKNIMQHPAHGSYNTSGSLSISSGPVNLSSTNLVEQLNPSIGVGMNRVAPSPFPSSSVPGVAESSARHFAVRSNHGRHEPTPFNTPRSSSMRSSGVYASHFSRPIANTDSAELRSSITPPMNQQNSLTRPHLMPVNEARGTHSYPWNGSLRSRGGSSSSSFVVYGESGHGAPEEINVRSSRRNNLEYPMTVSAPETRNVMPDQIDWSFAPGTSASSRNHPTGSRIGPSSGGRTYSGAWLPHQNPALQNHERLSESLPWIPSHRVEPESGTLRRNFSVFPSTDEAANTSQHHLDQRSAALLMDIPGDDITGRRSLAAVESRHRLIRQLLNAMRRGVHLQAEDYMLIDPFMNEFAELHDRHRDMRLDVDDMSYEELLALEERIGNVSTGLSEEQIRGSMKQRRHEAAGSTLPSMEPCCVCQEDYITGEDIGILNCGHEFHTGCIKQWLTLKNLCPISMVETGPCSPHRLGGLKKGEIHME</sequence>
<reference evidence="11" key="1">
    <citation type="submission" date="2018-01" db="EMBL/GenBank/DDBJ databases">
        <authorList>
            <person name="Mao J.F."/>
        </authorList>
    </citation>
    <scope>NUCLEOTIDE SEQUENCE</scope>
    <source>
        <strain evidence="11">Huo1</strain>
        <tissue evidence="11">Leaf</tissue>
    </source>
</reference>
<keyword evidence="3" id="KW-0808">Transferase</keyword>
<evidence type="ECO:0000256" key="9">
    <source>
        <dbReference type="SAM" id="MobiDB-lite"/>
    </source>
</evidence>
<proteinExistence type="predicted"/>
<feature type="compositionally biased region" description="Low complexity" evidence="9">
    <location>
        <begin position="356"/>
        <end position="374"/>
    </location>
</feature>
<dbReference type="InterPro" id="IPR045191">
    <property type="entry name" value="MBR1/2-like"/>
</dbReference>
<dbReference type="Pfam" id="PF13639">
    <property type="entry name" value="zf-RING_2"/>
    <property type="match status" value="1"/>
</dbReference>
<protein>
    <recommendedName>
        <fullName evidence="2">RING-type E3 ubiquitin transferase</fullName>
        <ecNumber evidence="2">2.3.2.27</ecNumber>
    </recommendedName>
</protein>
<dbReference type="PROSITE" id="PS50089">
    <property type="entry name" value="ZF_RING_2"/>
    <property type="match status" value="1"/>
</dbReference>
<dbReference type="PANTHER" id="PTHR22937:SF216">
    <property type="entry name" value="RING-TYPE E3 UBIQUITIN TRANSFERASE"/>
    <property type="match status" value="1"/>
</dbReference>
<feature type="compositionally biased region" description="Polar residues" evidence="9">
    <location>
        <begin position="18"/>
        <end position="61"/>
    </location>
</feature>
<feature type="compositionally biased region" description="Polar residues" evidence="9">
    <location>
        <begin position="76"/>
        <end position="87"/>
    </location>
</feature>
<comment type="catalytic activity">
    <reaction evidence="1">
        <text>S-ubiquitinyl-[E2 ubiquitin-conjugating enzyme]-L-cysteine + [acceptor protein]-L-lysine = [E2 ubiquitin-conjugating enzyme]-L-cysteine + N(6)-ubiquitinyl-[acceptor protein]-L-lysine.</text>
        <dbReference type="EC" id="2.3.2.27"/>
    </reaction>
</comment>
<organism evidence="11">
    <name type="scientific">Salvia splendens</name>
    <name type="common">Scarlet sage</name>
    <dbReference type="NCBI Taxonomy" id="180675"/>
    <lineage>
        <taxon>Eukaryota</taxon>
        <taxon>Viridiplantae</taxon>
        <taxon>Streptophyta</taxon>
        <taxon>Embryophyta</taxon>
        <taxon>Tracheophyta</taxon>
        <taxon>Spermatophyta</taxon>
        <taxon>Magnoliopsida</taxon>
        <taxon>eudicotyledons</taxon>
        <taxon>Gunneridae</taxon>
        <taxon>Pentapetalae</taxon>
        <taxon>asterids</taxon>
        <taxon>lamiids</taxon>
        <taxon>Lamiales</taxon>
        <taxon>Lamiaceae</taxon>
        <taxon>Nepetoideae</taxon>
        <taxon>Mentheae</taxon>
        <taxon>Salviinae</taxon>
        <taxon>Salvia</taxon>
        <taxon>Salvia subgen. Calosphace</taxon>
        <taxon>core Calosphace</taxon>
    </lineage>
</organism>
<dbReference type="PANTHER" id="PTHR22937">
    <property type="entry name" value="E3 UBIQUITIN-PROTEIN LIGASE RNF165"/>
    <property type="match status" value="1"/>
</dbReference>
<dbReference type="EMBL" id="PNBA02000012">
    <property type="protein sequence ID" value="KAG6406590.1"/>
    <property type="molecule type" value="Genomic_DNA"/>
</dbReference>
<dbReference type="InterPro" id="IPR001841">
    <property type="entry name" value="Znf_RING"/>
</dbReference>
<evidence type="ECO:0000256" key="5">
    <source>
        <dbReference type="ARBA" id="ARBA00022771"/>
    </source>
</evidence>
<evidence type="ECO:0000256" key="6">
    <source>
        <dbReference type="ARBA" id="ARBA00022786"/>
    </source>
</evidence>
<accession>A0A8X8X2N7</accession>
<dbReference type="InterPro" id="IPR013083">
    <property type="entry name" value="Znf_RING/FYVE/PHD"/>
</dbReference>
<evidence type="ECO:0000313" key="12">
    <source>
        <dbReference type="Proteomes" id="UP000298416"/>
    </source>
</evidence>
<comment type="caution">
    <text evidence="11">The sequence shown here is derived from an EMBL/GenBank/DDBJ whole genome shotgun (WGS) entry which is preliminary data.</text>
</comment>
<dbReference type="Proteomes" id="UP000298416">
    <property type="component" value="Unassembled WGS sequence"/>
</dbReference>
<evidence type="ECO:0000256" key="7">
    <source>
        <dbReference type="ARBA" id="ARBA00022833"/>
    </source>
</evidence>
<evidence type="ECO:0000256" key="1">
    <source>
        <dbReference type="ARBA" id="ARBA00000900"/>
    </source>
</evidence>
<gene>
    <name evidence="11" type="ORF">SASPL_134196</name>
</gene>
<dbReference type="EC" id="2.3.2.27" evidence="2"/>
<feature type="compositionally biased region" description="Polar residues" evidence="9">
    <location>
        <begin position="317"/>
        <end position="336"/>
    </location>
</feature>
<dbReference type="SUPFAM" id="SSF57850">
    <property type="entry name" value="RING/U-box"/>
    <property type="match status" value="1"/>
</dbReference>
<evidence type="ECO:0000256" key="8">
    <source>
        <dbReference type="PROSITE-ProRule" id="PRU00175"/>
    </source>
</evidence>
<evidence type="ECO:0000256" key="2">
    <source>
        <dbReference type="ARBA" id="ARBA00012483"/>
    </source>
</evidence>
<dbReference type="SMART" id="SM00184">
    <property type="entry name" value="RING"/>
    <property type="match status" value="1"/>
</dbReference>
<feature type="region of interest" description="Disordered" evidence="9">
    <location>
        <begin position="281"/>
        <end position="303"/>
    </location>
</feature>
<feature type="compositionally biased region" description="Polar residues" evidence="9">
    <location>
        <begin position="418"/>
        <end position="429"/>
    </location>
</feature>
<dbReference type="Gene3D" id="3.30.40.10">
    <property type="entry name" value="Zinc/RING finger domain, C3HC4 (zinc finger)"/>
    <property type="match status" value="1"/>
</dbReference>
<keyword evidence="4" id="KW-0479">Metal-binding</keyword>
<evidence type="ECO:0000256" key="3">
    <source>
        <dbReference type="ARBA" id="ARBA00022679"/>
    </source>
</evidence>
<keyword evidence="6" id="KW-0833">Ubl conjugation pathway</keyword>
<dbReference type="GO" id="GO:0061630">
    <property type="term" value="F:ubiquitin protein ligase activity"/>
    <property type="evidence" value="ECO:0007669"/>
    <property type="project" value="UniProtKB-EC"/>
</dbReference>
<reference evidence="11" key="2">
    <citation type="submission" date="2020-08" db="EMBL/GenBank/DDBJ databases">
        <title>Plant Genome Project.</title>
        <authorList>
            <person name="Zhang R.-G."/>
        </authorList>
    </citation>
    <scope>NUCLEOTIDE SEQUENCE</scope>
    <source>
        <strain evidence="11">Huo1</strain>
        <tissue evidence="11">Leaf</tissue>
    </source>
</reference>
<dbReference type="AlphaFoldDB" id="A0A8X8X2N7"/>
<feature type="region of interest" description="Disordered" evidence="9">
    <location>
        <begin position="317"/>
        <end position="387"/>
    </location>
</feature>
<feature type="region of interest" description="Disordered" evidence="9">
    <location>
        <begin position="417"/>
        <end position="439"/>
    </location>
</feature>
<feature type="region of interest" description="Disordered" evidence="9">
    <location>
        <begin position="1"/>
        <end position="87"/>
    </location>
</feature>
<feature type="domain" description="RING-type" evidence="10">
    <location>
        <begin position="623"/>
        <end position="662"/>
    </location>
</feature>
<keyword evidence="12" id="KW-1185">Reference proteome</keyword>
<feature type="compositionally biased region" description="Polar residues" evidence="9">
    <location>
        <begin position="1"/>
        <end position="10"/>
    </location>
</feature>
<evidence type="ECO:0000256" key="4">
    <source>
        <dbReference type="ARBA" id="ARBA00022723"/>
    </source>
</evidence>
<keyword evidence="5 8" id="KW-0863">Zinc-finger</keyword>
<feature type="compositionally biased region" description="Polar residues" evidence="9">
    <location>
        <begin position="290"/>
        <end position="301"/>
    </location>
</feature>